<dbReference type="InterPro" id="IPR013785">
    <property type="entry name" value="Aldolase_TIM"/>
</dbReference>
<dbReference type="FunFam" id="3.20.20.70:FF:000149">
    <property type="entry name" value="Nicotinate-nucleotide pyrophosphorylase [carboxylating]"/>
    <property type="match status" value="1"/>
</dbReference>
<dbReference type="OrthoDB" id="10067394at2759"/>
<dbReference type="EMBL" id="NMUH01001012">
    <property type="protein sequence ID" value="MQL87880.1"/>
    <property type="molecule type" value="Genomic_DNA"/>
</dbReference>
<sequence length="369" mass="39822">MLAISSSRCPSHPIATPRPSLSPARSAPSFLSFKRRGAMAISAVDAAKSDLSFASMVIKPPSHPTYDLKAIIRLALSEDAGDRGDVTCLATVPIEMEAEAQFLAKEDGVIAGIALAEMIFNEVDPLLKISWSVEDGNYIHKGMQFGKVSGCAHSILVAERVVLNFMQRMSGIATLTKAMASAANPACILETRKTAPGLRLVDKWAVLIGGGKNHRMGLFDMAMIKDNHISVAGGVTNAIRSVDQFLEQNKFHMSVEVETRTLEEVEHVLQYASRNKTSLTRIMLDNMVIPLPDGDVDVSMLKDAVEMIDGRFETEASGNVTLDTVKKIGATGVTYISSGALTHSVKALDISLKIDTELALQVGRRTKRA</sequence>
<keyword evidence="4" id="KW-0662">Pyridine nucleotide biosynthesis</keyword>
<comment type="similarity">
    <text evidence="2">Belongs to the NadC/ModD family.</text>
</comment>
<evidence type="ECO:0000259" key="8">
    <source>
        <dbReference type="Pfam" id="PF01729"/>
    </source>
</evidence>
<dbReference type="Pfam" id="PF01729">
    <property type="entry name" value="QRPTase_C"/>
    <property type="match status" value="1"/>
</dbReference>
<dbReference type="Gene3D" id="3.20.20.70">
    <property type="entry name" value="Aldolase class I"/>
    <property type="match status" value="1"/>
</dbReference>
<dbReference type="GO" id="GO:0004514">
    <property type="term" value="F:nicotinate-nucleotide diphosphorylase (carboxylating) activity"/>
    <property type="evidence" value="ECO:0007669"/>
    <property type="project" value="UniProtKB-EC"/>
</dbReference>
<evidence type="ECO:0000313" key="10">
    <source>
        <dbReference type="EMBL" id="MQL87880.1"/>
    </source>
</evidence>
<dbReference type="GO" id="GO:0009435">
    <property type="term" value="P:NAD+ biosynthetic process"/>
    <property type="evidence" value="ECO:0007669"/>
    <property type="project" value="UniProtKB-UniPathway"/>
</dbReference>
<dbReference type="GO" id="GO:0005737">
    <property type="term" value="C:cytoplasm"/>
    <property type="evidence" value="ECO:0007669"/>
    <property type="project" value="TreeGrafter"/>
</dbReference>
<dbReference type="InterPro" id="IPR002638">
    <property type="entry name" value="Quinolinate_PRibosylTrfase_C"/>
</dbReference>
<dbReference type="Pfam" id="PF02749">
    <property type="entry name" value="QRPTase_N"/>
    <property type="match status" value="1"/>
</dbReference>
<keyword evidence="5" id="KW-0328">Glycosyltransferase</keyword>
<proteinExistence type="inferred from homology"/>
<evidence type="ECO:0000256" key="2">
    <source>
        <dbReference type="ARBA" id="ARBA00009400"/>
    </source>
</evidence>
<dbReference type="InterPro" id="IPR004393">
    <property type="entry name" value="NadC"/>
</dbReference>
<dbReference type="InterPro" id="IPR036068">
    <property type="entry name" value="Nicotinate_pribotase-like_C"/>
</dbReference>
<feature type="domain" description="Quinolinate phosphoribosyl transferase N-terminal" evidence="9">
    <location>
        <begin position="85"/>
        <end position="170"/>
    </location>
</feature>
<dbReference type="PANTHER" id="PTHR32179">
    <property type="entry name" value="NICOTINATE-NUCLEOTIDE PYROPHOSPHORYLASE [CARBOXYLATING]"/>
    <property type="match status" value="1"/>
</dbReference>
<organism evidence="10 11">
    <name type="scientific">Colocasia esculenta</name>
    <name type="common">Wild taro</name>
    <name type="synonym">Arum esculentum</name>
    <dbReference type="NCBI Taxonomy" id="4460"/>
    <lineage>
        <taxon>Eukaryota</taxon>
        <taxon>Viridiplantae</taxon>
        <taxon>Streptophyta</taxon>
        <taxon>Embryophyta</taxon>
        <taxon>Tracheophyta</taxon>
        <taxon>Spermatophyta</taxon>
        <taxon>Magnoliopsida</taxon>
        <taxon>Liliopsida</taxon>
        <taxon>Araceae</taxon>
        <taxon>Aroideae</taxon>
        <taxon>Colocasieae</taxon>
        <taxon>Colocasia</taxon>
    </lineage>
</organism>
<dbReference type="GO" id="GO:0034213">
    <property type="term" value="P:quinolinate catabolic process"/>
    <property type="evidence" value="ECO:0007669"/>
    <property type="project" value="TreeGrafter"/>
</dbReference>
<comment type="caution">
    <text evidence="10">The sequence shown here is derived from an EMBL/GenBank/DDBJ whole genome shotgun (WGS) entry which is preliminary data.</text>
</comment>
<dbReference type="InterPro" id="IPR022412">
    <property type="entry name" value="Quinolinate_PRibosylTrfase_N"/>
</dbReference>
<dbReference type="CDD" id="cd01572">
    <property type="entry name" value="QPRTase"/>
    <property type="match status" value="1"/>
</dbReference>
<dbReference type="SUPFAM" id="SSF54675">
    <property type="entry name" value="Nicotinate/Quinolinate PRTase N-terminal domain-like"/>
    <property type="match status" value="1"/>
</dbReference>
<evidence type="ECO:0000256" key="4">
    <source>
        <dbReference type="ARBA" id="ARBA00022642"/>
    </source>
</evidence>
<comment type="pathway">
    <text evidence="1">Cofactor biosynthesis; NAD(+) biosynthesis; nicotinate D-ribonucleotide from quinolinate: step 1/1.</text>
</comment>
<dbReference type="UniPathway" id="UPA00253">
    <property type="reaction ID" value="UER00331"/>
</dbReference>
<keyword evidence="6" id="KW-0808">Transferase</keyword>
<dbReference type="InterPro" id="IPR027277">
    <property type="entry name" value="NadC/ModD"/>
</dbReference>
<reference evidence="10" key="1">
    <citation type="submission" date="2017-07" db="EMBL/GenBank/DDBJ databases">
        <title>Taro Niue Genome Assembly and Annotation.</title>
        <authorList>
            <person name="Atibalentja N."/>
            <person name="Keating K."/>
            <person name="Fields C.J."/>
        </authorList>
    </citation>
    <scope>NUCLEOTIDE SEQUENCE</scope>
    <source>
        <strain evidence="10">Niue_2</strain>
        <tissue evidence="10">Leaf</tissue>
    </source>
</reference>
<dbReference type="NCBIfam" id="TIGR00078">
    <property type="entry name" value="nadC"/>
    <property type="match status" value="1"/>
</dbReference>
<dbReference type="InterPro" id="IPR037128">
    <property type="entry name" value="Quinolinate_PRibosylTase_N_sf"/>
</dbReference>
<evidence type="ECO:0000256" key="7">
    <source>
        <dbReference type="SAM" id="MobiDB-lite"/>
    </source>
</evidence>
<evidence type="ECO:0000256" key="6">
    <source>
        <dbReference type="ARBA" id="ARBA00022679"/>
    </source>
</evidence>
<gene>
    <name evidence="10" type="ORF">Taro_020432</name>
</gene>
<feature type="domain" description="Quinolinate phosphoribosyl transferase C-terminal" evidence="8">
    <location>
        <begin position="172"/>
        <end position="353"/>
    </location>
</feature>
<protein>
    <recommendedName>
        <fullName evidence="3">nicotinate-nucleotide diphosphorylase (carboxylating)</fullName>
        <ecNumber evidence="3">2.4.2.19</ecNumber>
    </recommendedName>
</protein>
<feature type="region of interest" description="Disordered" evidence="7">
    <location>
        <begin position="1"/>
        <end position="25"/>
    </location>
</feature>
<keyword evidence="11" id="KW-1185">Reference proteome</keyword>
<evidence type="ECO:0000313" key="11">
    <source>
        <dbReference type="Proteomes" id="UP000652761"/>
    </source>
</evidence>
<dbReference type="Gene3D" id="3.90.1170.20">
    <property type="entry name" value="Quinolinate phosphoribosyl transferase, N-terminal domain"/>
    <property type="match status" value="1"/>
</dbReference>
<evidence type="ECO:0000256" key="5">
    <source>
        <dbReference type="ARBA" id="ARBA00022676"/>
    </source>
</evidence>
<dbReference type="AlphaFoldDB" id="A0A843V235"/>
<evidence type="ECO:0000256" key="3">
    <source>
        <dbReference type="ARBA" id="ARBA00011944"/>
    </source>
</evidence>
<name>A0A843V235_COLES</name>
<dbReference type="PANTHER" id="PTHR32179:SF3">
    <property type="entry name" value="NICOTINATE-NUCLEOTIDE PYROPHOSPHORYLASE [CARBOXYLATING]"/>
    <property type="match status" value="1"/>
</dbReference>
<dbReference type="FunFam" id="3.90.1170.20:FF:000001">
    <property type="entry name" value="Nicotinate-nucleotide diphosphorylase (Carboxylating)"/>
    <property type="match status" value="1"/>
</dbReference>
<dbReference type="Proteomes" id="UP000652761">
    <property type="component" value="Unassembled WGS sequence"/>
</dbReference>
<dbReference type="EC" id="2.4.2.19" evidence="3"/>
<dbReference type="SUPFAM" id="SSF51690">
    <property type="entry name" value="Nicotinate/Quinolinate PRTase C-terminal domain-like"/>
    <property type="match status" value="1"/>
</dbReference>
<accession>A0A843V235</accession>
<evidence type="ECO:0000259" key="9">
    <source>
        <dbReference type="Pfam" id="PF02749"/>
    </source>
</evidence>
<evidence type="ECO:0000256" key="1">
    <source>
        <dbReference type="ARBA" id="ARBA00004893"/>
    </source>
</evidence>